<dbReference type="AlphaFoldDB" id="D7ELV1"/>
<dbReference type="EMBL" id="KQ973364">
    <property type="protein sequence ID" value="EFA12396.2"/>
    <property type="molecule type" value="Genomic_DNA"/>
</dbReference>
<feature type="compositionally biased region" description="Polar residues" evidence="1">
    <location>
        <begin position="103"/>
        <end position="115"/>
    </location>
</feature>
<reference evidence="2 3" key="1">
    <citation type="journal article" date="2008" name="Nature">
        <title>The genome of the model beetle and pest Tribolium castaneum.</title>
        <authorList>
            <consortium name="Tribolium Genome Sequencing Consortium"/>
            <person name="Richards S."/>
            <person name="Gibbs R.A."/>
            <person name="Weinstock G.M."/>
            <person name="Brown S.J."/>
            <person name="Denell R."/>
            <person name="Beeman R.W."/>
            <person name="Gibbs R."/>
            <person name="Beeman R.W."/>
            <person name="Brown S.J."/>
            <person name="Bucher G."/>
            <person name="Friedrich M."/>
            <person name="Grimmelikhuijzen C.J."/>
            <person name="Klingler M."/>
            <person name="Lorenzen M."/>
            <person name="Richards S."/>
            <person name="Roth S."/>
            <person name="Schroder R."/>
            <person name="Tautz D."/>
            <person name="Zdobnov E.M."/>
            <person name="Muzny D."/>
            <person name="Gibbs R.A."/>
            <person name="Weinstock G.M."/>
            <person name="Attaway T."/>
            <person name="Bell S."/>
            <person name="Buhay C.J."/>
            <person name="Chandrabose M.N."/>
            <person name="Chavez D."/>
            <person name="Clerk-Blankenburg K.P."/>
            <person name="Cree A."/>
            <person name="Dao M."/>
            <person name="Davis C."/>
            <person name="Chacko J."/>
            <person name="Dinh H."/>
            <person name="Dugan-Rocha S."/>
            <person name="Fowler G."/>
            <person name="Garner T.T."/>
            <person name="Garnes J."/>
            <person name="Gnirke A."/>
            <person name="Hawes A."/>
            <person name="Hernandez J."/>
            <person name="Hines S."/>
            <person name="Holder M."/>
            <person name="Hume J."/>
            <person name="Jhangiani S.N."/>
            <person name="Joshi V."/>
            <person name="Khan Z.M."/>
            <person name="Jackson L."/>
            <person name="Kovar C."/>
            <person name="Kowis A."/>
            <person name="Lee S."/>
            <person name="Lewis L.R."/>
            <person name="Margolis J."/>
            <person name="Morgan M."/>
            <person name="Nazareth L.V."/>
            <person name="Nguyen N."/>
            <person name="Okwuonu G."/>
            <person name="Parker D."/>
            <person name="Richards S."/>
            <person name="Ruiz S.J."/>
            <person name="Santibanez J."/>
            <person name="Savard J."/>
            <person name="Scherer S.E."/>
            <person name="Schneider B."/>
            <person name="Sodergren E."/>
            <person name="Tautz D."/>
            <person name="Vattahil S."/>
            <person name="Villasana D."/>
            <person name="White C.S."/>
            <person name="Wright R."/>
            <person name="Park Y."/>
            <person name="Beeman R.W."/>
            <person name="Lord J."/>
            <person name="Oppert B."/>
            <person name="Lorenzen M."/>
            <person name="Brown S."/>
            <person name="Wang L."/>
            <person name="Savard J."/>
            <person name="Tautz D."/>
            <person name="Richards S."/>
            <person name="Weinstock G."/>
            <person name="Gibbs R.A."/>
            <person name="Liu Y."/>
            <person name="Worley K."/>
            <person name="Weinstock G."/>
            <person name="Elsik C.G."/>
            <person name="Reese J.T."/>
            <person name="Elhaik E."/>
            <person name="Landan G."/>
            <person name="Graur D."/>
            <person name="Arensburger P."/>
            <person name="Atkinson P."/>
            <person name="Beeman R.W."/>
            <person name="Beidler J."/>
            <person name="Brown S.J."/>
            <person name="Demuth J.P."/>
            <person name="Drury D.W."/>
            <person name="Du Y.Z."/>
            <person name="Fujiwara H."/>
            <person name="Lorenzen M."/>
            <person name="Maselli V."/>
            <person name="Osanai M."/>
            <person name="Park Y."/>
            <person name="Robertson H.M."/>
            <person name="Tu Z."/>
            <person name="Wang J.J."/>
            <person name="Wang S."/>
            <person name="Richards S."/>
            <person name="Song H."/>
            <person name="Zhang L."/>
            <person name="Sodergren E."/>
            <person name="Werner D."/>
            <person name="Stanke M."/>
            <person name="Morgenstern B."/>
            <person name="Solovyev V."/>
            <person name="Kosarev P."/>
            <person name="Brown G."/>
            <person name="Chen H.C."/>
            <person name="Ermolaeva O."/>
            <person name="Hlavina W."/>
            <person name="Kapustin Y."/>
            <person name="Kiryutin B."/>
            <person name="Kitts P."/>
            <person name="Maglott D."/>
            <person name="Pruitt K."/>
            <person name="Sapojnikov V."/>
            <person name="Souvorov A."/>
            <person name="Mackey A.J."/>
            <person name="Waterhouse R.M."/>
            <person name="Wyder S."/>
            <person name="Zdobnov E.M."/>
            <person name="Zdobnov E.M."/>
            <person name="Wyder S."/>
            <person name="Kriventseva E.V."/>
            <person name="Kadowaki T."/>
            <person name="Bork P."/>
            <person name="Aranda M."/>
            <person name="Bao R."/>
            <person name="Beermann A."/>
            <person name="Berns N."/>
            <person name="Bolognesi R."/>
            <person name="Bonneton F."/>
            <person name="Bopp D."/>
            <person name="Brown S.J."/>
            <person name="Bucher G."/>
            <person name="Butts T."/>
            <person name="Chaumot A."/>
            <person name="Denell R.E."/>
            <person name="Ferrier D.E."/>
            <person name="Friedrich M."/>
            <person name="Gordon C.M."/>
            <person name="Jindra M."/>
            <person name="Klingler M."/>
            <person name="Lan Q."/>
            <person name="Lattorff H.M."/>
            <person name="Laudet V."/>
            <person name="von Levetsow C."/>
            <person name="Liu Z."/>
            <person name="Lutz R."/>
            <person name="Lynch J.A."/>
            <person name="da Fonseca R.N."/>
            <person name="Posnien N."/>
            <person name="Reuter R."/>
            <person name="Roth S."/>
            <person name="Savard J."/>
            <person name="Schinko J.B."/>
            <person name="Schmitt C."/>
            <person name="Schoppmeier M."/>
            <person name="Schroder R."/>
            <person name="Shippy T.D."/>
            <person name="Simonnet F."/>
            <person name="Marques-Souza H."/>
            <person name="Tautz D."/>
            <person name="Tomoyasu Y."/>
            <person name="Trauner J."/>
            <person name="Van der Zee M."/>
            <person name="Vervoort M."/>
            <person name="Wittkopp N."/>
            <person name="Wimmer E.A."/>
            <person name="Yang X."/>
            <person name="Jones A.K."/>
            <person name="Sattelle D.B."/>
            <person name="Ebert P.R."/>
            <person name="Nelson D."/>
            <person name="Scott J.G."/>
            <person name="Beeman R.W."/>
            <person name="Muthukrishnan S."/>
            <person name="Kramer K.J."/>
            <person name="Arakane Y."/>
            <person name="Beeman R.W."/>
            <person name="Zhu Q."/>
            <person name="Hogenkamp D."/>
            <person name="Dixit R."/>
            <person name="Oppert B."/>
            <person name="Jiang H."/>
            <person name="Zou Z."/>
            <person name="Marshall J."/>
            <person name="Elpidina E."/>
            <person name="Vinokurov K."/>
            <person name="Oppert C."/>
            <person name="Zou Z."/>
            <person name="Evans J."/>
            <person name="Lu Z."/>
            <person name="Zhao P."/>
            <person name="Sumathipala N."/>
            <person name="Altincicek B."/>
            <person name="Vilcinskas A."/>
            <person name="Williams M."/>
            <person name="Hultmark D."/>
            <person name="Hetru C."/>
            <person name="Jiang H."/>
            <person name="Grimmelikhuijzen C.J."/>
            <person name="Hauser F."/>
            <person name="Cazzamali G."/>
            <person name="Williamson M."/>
            <person name="Park Y."/>
            <person name="Li B."/>
            <person name="Tanaka Y."/>
            <person name="Predel R."/>
            <person name="Neupert S."/>
            <person name="Schachtner J."/>
            <person name="Verleyen P."/>
            <person name="Raible F."/>
            <person name="Bork P."/>
            <person name="Friedrich M."/>
            <person name="Walden K.K."/>
            <person name="Robertson H.M."/>
            <person name="Angeli S."/>
            <person name="Foret S."/>
            <person name="Bucher G."/>
            <person name="Schuetz S."/>
            <person name="Maleszka R."/>
            <person name="Wimmer E.A."/>
            <person name="Beeman R.W."/>
            <person name="Lorenzen M."/>
            <person name="Tomoyasu Y."/>
            <person name="Miller S.C."/>
            <person name="Grossmann D."/>
            <person name="Bucher G."/>
        </authorList>
    </citation>
    <scope>NUCLEOTIDE SEQUENCE [LARGE SCALE GENOMIC DNA]</scope>
    <source>
        <strain evidence="2 3">Georgia GA2</strain>
    </source>
</reference>
<dbReference type="HOGENOM" id="CLU_875315_0_0_1"/>
<reference evidence="2 3" key="2">
    <citation type="journal article" date="2010" name="Nucleic Acids Res.">
        <title>BeetleBase in 2010: revisions to provide comprehensive genomic information for Tribolium castaneum.</title>
        <authorList>
            <person name="Kim H.S."/>
            <person name="Murphy T."/>
            <person name="Xia J."/>
            <person name="Caragea D."/>
            <person name="Park Y."/>
            <person name="Beeman R.W."/>
            <person name="Lorenzen M.D."/>
            <person name="Butcher S."/>
            <person name="Manak J.R."/>
            <person name="Brown S.J."/>
        </authorList>
    </citation>
    <scope>NUCLEOTIDE SEQUENCE [LARGE SCALE GENOMIC DNA]</scope>
    <source>
        <strain evidence="2 3">Georgia GA2</strain>
    </source>
</reference>
<feature type="compositionally biased region" description="Polar residues" evidence="1">
    <location>
        <begin position="139"/>
        <end position="149"/>
    </location>
</feature>
<dbReference type="PANTHER" id="PTHR33273">
    <property type="entry name" value="DOMAIN-CONTAINING PROTEIN, PUTATIVE-RELATED"/>
    <property type="match status" value="1"/>
</dbReference>
<accession>D7ELV1</accession>
<feature type="compositionally biased region" description="Low complexity" evidence="1">
    <location>
        <begin position="285"/>
        <end position="306"/>
    </location>
</feature>
<name>D7ELV1_TRICA</name>
<protein>
    <recommendedName>
        <fullName evidence="4">Nucleic-acid-binding protein from transposon X-element-like Protein</fullName>
    </recommendedName>
</protein>
<gene>
    <name evidence="2" type="primary">AUGUSTUS-3.0.2_02169</name>
    <name evidence="2" type="ORF">TcasGA2_TC002169</name>
</gene>
<feature type="compositionally biased region" description="Polar residues" evidence="1">
    <location>
        <begin position="43"/>
        <end position="53"/>
    </location>
</feature>
<evidence type="ECO:0000313" key="3">
    <source>
        <dbReference type="Proteomes" id="UP000007266"/>
    </source>
</evidence>
<dbReference type="InParanoid" id="D7ELV1"/>
<evidence type="ECO:0000256" key="1">
    <source>
        <dbReference type="SAM" id="MobiDB-lite"/>
    </source>
</evidence>
<dbReference type="PANTHER" id="PTHR33273:SF2">
    <property type="entry name" value="ENDONUCLEASE_EXONUCLEASE_PHOSPHATASE DOMAIN-CONTAINING PROTEIN"/>
    <property type="match status" value="1"/>
</dbReference>
<feature type="region of interest" description="Disordered" evidence="1">
    <location>
        <begin position="39"/>
        <end position="156"/>
    </location>
</feature>
<organism evidence="2 3">
    <name type="scientific">Tribolium castaneum</name>
    <name type="common">Red flour beetle</name>
    <dbReference type="NCBI Taxonomy" id="7070"/>
    <lineage>
        <taxon>Eukaryota</taxon>
        <taxon>Metazoa</taxon>
        <taxon>Ecdysozoa</taxon>
        <taxon>Arthropoda</taxon>
        <taxon>Hexapoda</taxon>
        <taxon>Insecta</taxon>
        <taxon>Pterygota</taxon>
        <taxon>Neoptera</taxon>
        <taxon>Endopterygota</taxon>
        <taxon>Coleoptera</taxon>
        <taxon>Polyphaga</taxon>
        <taxon>Cucujiformia</taxon>
        <taxon>Tenebrionidae</taxon>
        <taxon>Tenebrionidae incertae sedis</taxon>
        <taxon>Tribolium</taxon>
    </lineage>
</organism>
<dbReference type="Proteomes" id="UP000007266">
    <property type="component" value="Unassembled WGS sequence"/>
</dbReference>
<dbReference type="OMA" id="TKECAKE"/>
<feature type="region of interest" description="Disordered" evidence="1">
    <location>
        <begin position="279"/>
        <end position="333"/>
    </location>
</feature>
<keyword evidence="3" id="KW-1185">Reference proteome</keyword>
<evidence type="ECO:0000313" key="2">
    <source>
        <dbReference type="EMBL" id="EFA12396.2"/>
    </source>
</evidence>
<sequence>MAVSSPPLTLEAIMGAMKTLLAPISQRLQCLEEAVFSGKASEAGSTSTVTGFSAHSLKSRESDLMETEGFSPVKTRKKRPAPSRSPQGNRKTPRPPLTPKPVFSSSKQSFTQAAPSWSAIAAGHPPGSPKGPILAAPQVFTSPTPQGSAPTAPKASRIPPIFLRDAGKWHLVSQKANFTKARSVSDQIRIQPATVADFRSFTRFMEAEKKKKKKKSGKAAQCHRCQRFFHAQRNCTAEHRCVKCGEAHDTKECAKERKEPPKCANCNGPYTANYRGCPQFPKLQKTATPKTAAPKKAGAPKPTAAPRSSLPRQTPPPPKTNEAPKRPLISVKR</sequence>
<proteinExistence type="predicted"/>
<evidence type="ECO:0008006" key="4">
    <source>
        <dbReference type="Google" id="ProtNLM"/>
    </source>
</evidence>